<gene>
    <name evidence="2" type="ORF">TBRA_LOCUS5284</name>
</gene>
<organism evidence="2 3">
    <name type="scientific">Trichogramma brassicae</name>
    <dbReference type="NCBI Taxonomy" id="86971"/>
    <lineage>
        <taxon>Eukaryota</taxon>
        <taxon>Metazoa</taxon>
        <taxon>Ecdysozoa</taxon>
        <taxon>Arthropoda</taxon>
        <taxon>Hexapoda</taxon>
        <taxon>Insecta</taxon>
        <taxon>Pterygota</taxon>
        <taxon>Neoptera</taxon>
        <taxon>Endopterygota</taxon>
        <taxon>Hymenoptera</taxon>
        <taxon>Apocrita</taxon>
        <taxon>Proctotrupomorpha</taxon>
        <taxon>Chalcidoidea</taxon>
        <taxon>Trichogrammatidae</taxon>
        <taxon>Trichogramma</taxon>
    </lineage>
</organism>
<feature type="region of interest" description="Disordered" evidence="1">
    <location>
        <begin position="98"/>
        <end position="123"/>
    </location>
</feature>
<evidence type="ECO:0000313" key="2">
    <source>
        <dbReference type="EMBL" id="CAB0033370.1"/>
    </source>
</evidence>
<sequence>MKSSIEVSPTADATNSVQLNPSTASTVLPTTALPSLGHIQKRNVSAAEVVLADESRATEPTPKPIAVENEPRSNASAVDDEQEPEFNIDTFVSELLTNADEPSSESHDESVSKNLQDDLERKDSPMTVEEAIENFISVPDMADVVSDEMCSVRAAHVSSCLLSLRAISFHDCPGYHRIRVLCDRPISRAFYPLCDRSFVLIYAGAPIRLPINICNNKKCNKSLISLKKMALSYWKIFSNPKKLTNSSRPEKSSLQIYRPKKTAKSSIPLISDRFVDCLISNSK</sequence>
<keyword evidence="3" id="KW-1185">Reference proteome</keyword>
<feature type="region of interest" description="Disordered" evidence="1">
    <location>
        <begin position="53"/>
        <end position="84"/>
    </location>
</feature>
<feature type="region of interest" description="Disordered" evidence="1">
    <location>
        <begin position="1"/>
        <end position="29"/>
    </location>
</feature>
<dbReference type="AlphaFoldDB" id="A0A6H5IA75"/>
<protein>
    <submittedName>
        <fullName evidence="2">Uncharacterized protein</fullName>
    </submittedName>
</protein>
<proteinExistence type="predicted"/>
<reference evidence="2 3" key="1">
    <citation type="submission" date="2020-02" db="EMBL/GenBank/DDBJ databases">
        <authorList>
            <person name="Ferguson B K."/>
        </authorList>
    </citation>
    <scope>NUCLEOTIDE SEQUENCE [LARGE SCALE GENOMIC DNA]</scope>
</reference>
<name>A0A6H5IA75_9HYME</name>
<feature type="compositionally biased region" description="Basic and acidic residues" evidence="1">
    <location>
        <begin position="104"/>
        <end position="123"/>
    </location>
</feature>
<accession>A0A6H5IA75</accession>
<evidence type="ECO:0000313" key="3">
    <source>
        <dbReference type="Proteomes" id="UP000479190"/>
    </source>
</evidence>
<evidence type="ECO:0000256" key="1">
    <source>
        <dbReference type="SAM" id="MobiDB-lite"/>
    </source>
</evidence>
<dbReference type="Proteomes" id="UP000479190">
    <property type="component" value="Unassembled WGS sequence"/>
</dbReference>
<dbReference type="EMBL" id="CADCXV010000707">
    <property type="protein sequence ID" value="CAB0033370.1"/>
    <property type="molecule type" value="Genomic_DNA"/>
</dbReference>